<proteinExistence type="predicted"/>
<protein>
    <recommendedName>
        <fullName evidence="4">Lipoprotein</fullName>
    </recommendedName>
</protein>
<dbReference type="Proteomes" id="UP000023775">
    <property type="component" value="Unassembled WGS sequence"/>
</dbReference>
<name>N9VGP5_9GAMM</name>
<comment type="caution">
    <text evidence="2">The sequence shown here is derived from an EMBL/GenBank/DDBJ whole genome shotgun (WGS) entry which is preliminary data.</text>
</comment>
<keyword evidence="1" id="KW-0732">Signal</keyword>
<evidence type="ECO:0000313" key="2">
    <source>
        <dbReference type="EMBL" id="ENY70783.1"/>
    </source>
</evidence>
<dbReference type="EMBL" id="APVG01000055">
    <property type="protein sequence ID" value="ENY70783.1"/>
    <property type="molecule type" value="Genomic_DNA"/>
</dbReference>
<evidence type="ECO:0000256" key="1">
    <source>
        <dbReference type="SAM" id="SignalP"/>
    </source>
</evidence>
<feature type="chain" id="PRO_5004154441" description="Lipoprotein" evidence="1">
    <location>
        <begin position="22"/>
        <end position="157"/>
    </location>
</feature>
<evidence type="ECO:0008006" key="4">
    <source>
        <dbReference type="Google" id="ProtNLM"/>
    </source>
</evidence>
<evidence type="ECO:0000313" key="3">
    <source>
        <dbReference type="Proteomes" id="UP000023775"/>
    </source>
</evidence>
<gene>
    <name evidence="2" type="ORF">G114_16550</name>
</gene>
<keyword evidence="3" id="KW-1185">Reference proteome</keyword>
<accession>N9VGP5</accession>
<dbReference type="RefSeq" id="WP_005359085.1">
    <property type="nucleotide sequence ID" value="NZ_APVG01000055.1"/>
</dbReference>
<dbReference type="PROSITE" id="PS51257">
    <property type="entry name" value="PROKAR_LIPOPROTEIN"/>
    <property type="match status" value="1"/>
</dbReference>
<dbReference type="AlphaFoldDB" id="N9VGP5"/>
<organism evidence="2 3">
    <name type="scientific">Aeromonas diversa CDC 2478-85</name>
    <dbReference type="NCBI Taxonomy" id="1268237"/>
    <lineage>
        <taxon>Bacteria</taxon>
        <taxon>Pseudomonadati</taxon>
        <taxon>Pseudomonadota</taxon>
        <taxon>Gammaproteobacteria</taxon>
        <taxon>Aeromonadales</taxon>
        <taxon>Aeromonadaceae</taxon>
        <taxon>Aeromonas</taxon>
    </lineage>
</organism>
<feature type="signal peptide" evidence="1">
    <location>
        <begin position="1"/>
        <end position="21"/>
    </location>
</feature>
<sequence>MKYMKTGVLMMAAALAGCAQYEVLSVAGKDTNRWKLIQQGQGEQSTTSAIYSDGVSGIIYEHGKERSAFMVGIGNDPTCDDTMLVGEKHYAAEHMQQQKGGYNICWRLVTGQEAHAIATDMAKATSIMVNGREFDVRGFDALWKNLFRRQDRDAGAT</sequence>
<dbReference type="PATRIC" id="fig|1268237.3.peg.3246"/>
<reference evidence="2 3" key="1">
    <citation type="journal article" date="2013" name="Genome Announc.">
        <title>Draft Genome Sequence of the Aeromonas diversa Type Strain.</title>
        <authorList>
            <person name="Farfan M."/>
            <person name="Spataro N."/>
            <person name="Sanglas A."/>
            <person name="Albarral V."/>
            <person name="Loren J.G."/>
            <person name="Bosch E."/>
            <person name="Fuste M.C."/>
        </authorList>
    </citation>
    <scope>NUCLEOTIDE SEQUENCE [LARGE SCALE GENOMIC DNA]</scope>
    <source>
        <strain evidence="2 3">2478-85</strain>
    </source>
</reference>